<keyword evidence="2" id="KW-1185">Reference proteome</keyword>
<protein>
    <submittedName>
        <fullName evidence="1">Uncharacterized protein</fullName>
    </submittedName>
</protein>
<sequence length="37" mass="4430">MEKYGFLNERNDLALPLKAKKRPYTVESFLFPNHKAY</sequence>
<evidence type="ECO:0000313" key="2">
    <source>
        <dbReference type="Proteomes" id="UP000004095"/>
    </source>
</evidence>
<accession>A1ZSI0</accession>
<dbReference type="Proteomes" id="UP000004095">
    <property type="component" value="Unassembled WGS sequence"/>
</dbReference>
<name>A1ZSI0_MICM2</name>
<evidence type="ECO:0000313" key="1">
    <source>
        <dbReference type="EMBL" id="EAY26728.1"/>
    </source>
</evidence>
<reference evidence="1 2" key="1">
    <citation type="submission" date="2007-01" db="EMBL/GenBank/DDBJ databases">
        <authorList>
            <person name="Haygood M."/>
            <person name="Podell S."/>
            <person name="Anderson C."/>
            <person name="Hopkinson B."/>
            <person name="Roe K."/>
            <person name="Barbeau K."/>
            <person name="Gaasterland T."/>
            <person name="Ferriera S."/>
            <person name="Johnson J."/>
            <person name="Kravitz S."/>
            <person name="Beeson K."/>
            <person name="Sutton G."/>
            <person name="Rogers Y.-H."/>
            <person name="Friedman R."/>
            <person name="Frazier M."/>
            <person name="Venter J.C."/>
        </authorList>
    </citation>
    <scope>NUCLEOTIDE SEQUENCE [LARGE SCALE GENOMIC DNA]</scope>
    <source>
        <strain evidence="1 2">ATCC 23134</strain>
    </source>
</reference>
<gene>
    <name evidence="1" type="ORF">M23134_02979</name>
</gene>
<proteinExistence type="predicted"/>
<organism evidence="1 2">
    <name type="scientific">Microscilla marina ATCC 23134</name>
    <dbReference type="NCBI Taxonomy" id="313606"/>
    <lineage>
        <taxon>Bacteria</taxon>
        <taxon>Pseudomonadati</taxon>
        <taxon>Bacteroidota</taxon>
        <taxon>Cytophagia</taxon>
        <taxon>Cytophagales</taxon>
        <taxon>Microscillaceae</taxon>
        <taxon>Microscilla</taxon>
    </lineage>
</organism>
<dbReference type="EMBL" id="AAWS01000031">
    <property type="protein sequence ID" value="EAY26728.1"/>
    <property type="molecule type" value="Genomic_DNA"/>
</dbReference>
<dbReference type="AlphaFoldDB" id="A1ZSI0"/>
<comment type="caution">
    <text evidence="1">The sequence shown here is derived from an EMBL/GenBank/DDBJ whole genome shotgun (WGS) entry which is preliminary data.</text>
</comment>